<dbReference type="EMBL" id="CP157743">
    <property type="protein sequence ID" value="XBS21236.1"/>
    <property type="molecule type" value="Genomic_DNA"/>
</dbReference>
<proteinExistence type="predicted"/>
<dbReference type="Gene3D" id="3.30.70.1290">
    <property type="entry name" value="Transposase IS200-like"/>
    <property type="match status" value="1"/>
</dbReference>
<accession>A0AAU7NX86</accession>
<dbReference type="GO" id="GO:0004803">
    <property type="term" value="F:transposase activity"/>
    <property type="evidence" value="ECO:0007669"/>
    <property type="project" value="InterPro"/>
</dbReference>
<protein>
    <recommendedName>
        <fullName evidence="3">Transposase</fullName>
    </recommendedName>
</protein>
<dbReference type="SUPFAM" id="SSF143422">
    <property type="entry name" value="Transposase IS200-like"/>
    <property type="match status" value="1"/>
</dbReference>
<gene>
    <name evidence="1" type="ORF">Q9L42_003690</name>
</gene>
<evidence type="ECO:0000313" key="2">
    <source>
        <dbReference type="Proteomes" id="UP001225378"/>
    </source>
</evidence>
<dbReference type="GO" id="GO:0006313">
    <property type="term" value="P:DNA transposition"/>
    <property type="evidence" value="ECO:0007669"/>
    <property type="project" value="InterPro"/>
</dbReference>
<reference evidence="1 2" key="1">
    <citation type="journal article" date="2024" name="Microbiology">
        <title>Methylomarinum rosea sp. nov., a novel halophilic methanotrophic bacterium from the hypersaline Lake Elton.</title>
        <authorList>
            <person name="Suleimanov R.Z."/>
            <person name="Oshkin I.Y."/>
            <person name="Danilova O.V."/>
            <person name="Suzina N.E."/>
            <person name="Dedysh S.N."/>
        </authorList>
    </citation>
    <scope>NUCLEOTIDE SEQUENCE [LARGE SCALE GENOMIC DNA]</scope>
    <source>
        <strain evidence="1 2">Ch1-1</strain>
    </source>
</reference>
<keyword evidence="2" id="KW-1185">Reference proteome</keyword>
<name>A0AAU7NX86_9GAMM</name>
<dbReference type="InterPro" id="IPR036515">
    <property type="entry name" value="Transposase_17_sf"/>
</dbReference>
<evidence type="ECO:0008006" key="3">
    <source>
        <dbReference type="Google" id="ProtNLM"/>
    </source>
</evidence>
<sequence>MKKVQQKHPYFVEAIVILPDHLHAIWTLPTGDDDYATRWI</sequence>
<dbReference type="Proteomes" id="UP001225378">
    <property type="component" value="Chromosome"/>
</dbReference>
<organism evidence="1 2">
    <name type="scientific">Methylomarinum roseum</name>
    <dbReference type="NCBI Taxonomy" id="3067653"/>
    <lineage>
        <taxon>Bacteria</taxon>
        <taxon>Pseudomonadati</taxon>
        <taxon>Pseudomonadota</taxon>
        <taxon>Gammaproteobacteria</taxon>
        <taxon>Methylococcales</taxon>
        <taxon>Methylococcaceae</taxon>
        <taxon>Methylomarinum</taxon>
    </lineage>
</organism>
<dbReference type="AlphaFoldDB" id="A0AAU7NX86"/>
<dbReference type="GO" id="GO:0003677">
    <property type="term" value="F:DNA binding"/>
    <property type="evidence" value="ECO:0007669"/>
    <property type="project" value="InterPro"/>
</dbReference>
<evidence type="ECO:0000313" key="1">
    <source>
        <dbReference type="EMBL" id="XBS21236.1"/>
    </source>
</evidence>
<dbReference type="KEGG" id="mech:Q9L42_003690"/>